<evidence type="ECO:0000259" key="9">
    <source>
        <dbReference type="PROSITE" id="PS50885"/>
    </source>
</evidence>
<keyword evidence="5" id="KW-0547">Nucleotide-binding</keyword>
<keyword evidence="3" id="KW-0597">Phosphoprotein</keyword>
<evidence type="ECO:0000256" key="4">
    <source>
        <dbReference type="ARBA" id="ARBA00022679"/>
    </source>
</evidence>
<dbReference type="GO" id="GO:0004673">
    <property type="term" value="F:protein histidine kinase activity"/>
    <property type="evidence" value="ECO:0007669"/>
    <property type="project" value="UniProtKB-EC"/>
</dbReference>
<keyword evidence="8" id="KW-1133">Transmembrane helix</keyword>
<dbReference type="Proteomes" id="UP000515971">
    <property type="component" value="Chromosome"/>
</dbReference>
<keyword evidence="6 10" id="KW-0418">Kinase</keyword>
<dbReference type="EMBL" id="CP060718">
    <property type="protein sequence ID" value="QNN67303.1"/>
    <property type="molecule type" value="Genomic_DNA"/>
</dbReference>
<dbReference type="KEGG" id="slut:H9L13_11950"/>
<reference evidence="10 11" key="1">
    <citation type="submission" date="2020-08" db="EMBL/GenBank/DDBJ databases">
        <title>Genome sequence of Sphingomonas lutea KCTC 23642T.</title>
        <authorList>
            <person name="Hyun D.-W."/>
            <person name="Bae J.-W."/>
        </authorList>
    </citation>
    <scope>NUCLEOTIDE SEQUENCE [LARGE SCALE GENOMIC DNA]</scope>
    <source>
        <strain evidence="10 11">KCTC 23642</strain>
    </source>
</reference>
<evidence type="ECO:0000256" key="7">
    <source>
        <dbReference type="ARBA" id="ARBA00022840"/>
    </source>
</evidence>
<gene>
    <name evidence="10" type="ORF">H9L13_11950</name>
</gene>
<protein>
    <recommendedName>
        <fullName evidence="2">histidine kinase</fullName>
        <ecNumber evidence="2">2.7.13.3</ecNumber>
    </recommendedName>
</protein>
<dbReference type="RefSeq" id="WP_187537892.1">
    <property type="nucleotide sequence ID" value="NZ_BAABJT010000001.1"/>
</dbReference>
<keyword evidence="4" id="KW-0808">Transferase</keyword>
<dbReference type="PANTHER" id="PTHR41523:SF8">
    <property type="entry name" value="ETHYLENE RESPONSE SENSOR PROTEIN"/>
    <property type="match status" value="1"/>
</dbReference>
<keyword evidence="8" id="KW-0812">Transmembrane</keyword>
<dbReference type="Gene3D" id="3.30.450.20">
    <property type="entry name" value="PAS domain"/>
    <property type="match status" value="1"/>
</dbReference>
<evidence type="ECO:0000256" key="1">
    <source>
        <dbReference type="ARBA" id="ARBA00000085"/>
    </source>
</evidence>
<dbReference type="EC" id="2.7.13.3" evidence="2"/>
<dbReference type="GO" id="GO:0005524">
    <property type="term" value="F:ATP binding"/>
    <property type="evidence" value="ECO:0007669"/>
    <property type="project" value="UniProtKB-KW"/>
</dbReference>
<sequence>MTAGERFQRLPTGAKLFLILTAAILPIGIALVFFGRNEIREANAALQGRSDDQAQAAAEAIEGLVARNALALRIAANGALADGSVQACERARRSLSIAPGVAQDFELEAPDGTPLCATAKIGNTGSLPLTAPGDIHVQIAPSDDSLAIRAGVIGGMATSLIPLEVIQNAAKNSGQKIEALVLRDRTREIRVIGPPDVRNLRLQLTERKIGNGGVVARIGTPVQRITIIDRLLLLLPLLMWVTAAVITWLLVSRLLLRPLKRLQRGVAAYEPGSETLDVPHKLGPSREIQELRDAFARTMARVEQSDREMAAALEGQRRLVREVHHRVKNNLQVVASLLNIHGRSANTTEARAAYAGISRRVGALSIVHRNHFAEMEESRGIAVRPLMSELAAELRAGAPDEARGFAIDLDVDTVFTTQDVAVAIAFLVTEIVEFAMIHCPQEPIEITLRRSSELTARMTMSNRVLDPDKAGEPEKAQFERIVTGLAKQLRSPLDRKLGRYSVDLPVFPPV</sequence>
<dbReference type="SMART" id="SM00304">
    <property type="entry name" value="HAMP"/>
    <property type="match status" value="1"/>
</dbReference>
<dbReference type="AlphaFoldDB" id="A0A7G9SHH8"/>
<feature type="transmembrane region" description="Helical" evidence="8">
    <location>
        <begin position="16"/>
        <end position="35"/>
    </location>
</feature>
<evidence type="ECO:0000313" key="10">
    <source>
        <dbReference type="EMBL" id="QNN67303.1"/>
    </source>
</evidence>
<accession>A0A7G9SHH8</accession>
<proteinExistence type="predicted"/>
<evidence type="ECO:0000256" key="5">
    <source>
        <dbReference type="ARBA" id="ARBA00022741"/>
    </source>
</evidence>
<keyword evidence="11" id="KW-1185">Reference proteome</keyword>
<comment type="catalytic activity">
    <reaction evidence="1">
        <text>ATP + protein L-histidine = ADP + protein N-phospho-L-histidine.</text>
        <dbReference type="EC" id="2.7.13.3"/>
    </reaction>
</comment>
<dbReference type="InterPro" id="IPR003660">
    <property type="entry name" value="HAMP_dom"/>
</dbReference>
<dbReference type="Pfam" id="PF07568">
    <property type="entry name" value="HisKA_2"/>
    <property type="match status" value="1"/>
</dbReference>
<dbReference type="PROSITE" id="PS50885">
    <property type="entry name" value="HAMP"/>
    <property type="match status" value="1"/>
</dbReference>
<evidence type="ECO:0000313" key="11">
    <source>
        <dbReference type="Proteomes" id="UP000515971"/>
    </source>
</evidence>
<dbReference type="GO" id="GO:0016020">
    <property type="term" value="C:membrane"/>
    <property type="evidence" value="ECO:0007669"/>
    <property type="project" value="InterPro"/>
</dbReference>
<dbReference type="GO" id="GO:0007165">
    <property type="term" value="P:signal transduction"/>
    <property type="evidence" value="ECO:0007669"/>
    <property type="project" value="InterPro"/>
</dbReference>
<feature type="transmembrane region" description="Helical" evidence="8">
    <location>
        <begin position="231"/>
        <end position="251"/>
    </location>
</feature>
<evidence type="ECO:0000256" key="2">
    <source>
        <dbReference type="ARBA" id="ARBA00012438"/>
    </source>
</evidence>
<evidence type="ECO:0000256" key="3">
    <source>
        <dbReference type="ARBA" id="ARBA00022553"/>
    </source>
</evidence>
<keyword evidence="8" id="KW-0472">Membrane</keyword>
<dbReference type="PANTHER" id="PTHR41523">
    <property type="entry name" value="TWO-COMPONENT SYSTEM SENSOR PROTEIN"/>
    <property type="match status" value="1"/>
</dbReference>
<dbReference type="InterPro" id="IPR011495">
    <property type="entry name" value="Sig_transdc_His_kin_sub2_dim/P"/>
</dbReference>
<feature type="domain" description="HAMP" evidence="9">
    <location>
        <begin position="253"/>
        <end position="307"/>
    </location>
</feature>
<name>A0A7G9SHH8_9SPHN</name>
<keyword evidence="7" id="KW-0067">ATP-binding</keyword>
<organism evidence="10 11">
    <name type="scientific">Sphingomonas lutea</name>
    <dbReference type="NCBI Taxonomy" id="1045317"/>
    <lineage>
        <taxon>Bacteria</taxon>
        <taxon>Pseudomonadati</taxon>
        <taxon>Pseudomonadota</taxon>
        <taxon>Alphaproteobacteria</taxon>
        <taxon>Sphingomonadales</taxon>
        <taxon>Sphingomonadaceae</taxon>
        <taxon>Sphingomonas</taxon>
    </lineage>
</organism>
<evidence type="ECO:0000256" key="8">
    <source>
        <dbReference type="SAM" id="Phobius"/>
    </source>
</evidence>
<evidence type="ECO:0000256" key="6">
    <source>
        <dbReference type="ARBA" id="ARBA00022777"/>
    </source>
</evidence>